<dbReference type="AlphaFoldDB" id="A0A1Y1IQS0"/>
<gene>
    <name evidence="2" type="ORF">KFL_012740010</name>
</gene>
<sequence length="490" mass="52458">MMQEATEFFHKWRFSVSGKKTQVVSCGAGEARTLLDRTWSIGAETIEEVCSYKYLGIHFEKSGLWKKMLSVNLDKANKAYKQLYQIGYGDSGLQIGQSAELWNLFARPKLLYGAEVWTRTSLYCRQQPAKKRGAESAKVSEQIAGKEDASQLSALLEGKPVDPEPKPLGKRERESVGSGAKADGEGEGLSLKKVKRAVLNRESVRAIVQEENGLLLVGTENKMRVVIREELKALLGISSPGDTLQAALTRAYQETLRAALIDGQPKPEPYASFVSGTLGPRRADWGDIAKLSAIGSTLDDVERLVKNKADADAVRELKNIALDGKAVLDSLKFNETSRDQKLDHLRNLLASGAGASQASLLQNPFSNPWGSQLATPSSGLGGSGPQTVQSLAALGQPPPSFAAAVAPVLDPRQAQTQSAGGTLPVRFGGSQGRRSSRSSRCSAVGRRSPRSCNTRKNGTGASDRCGGTPQDCGRHQGPSPRQPGLPGGGH</sequence>
<reference evidence="2 3" key="1">
    <citation type="journal article" date="2014" name="Nat. Commun.">
        <title>Klebsormidium flaccidum genome reveals primary factors for plant terrestrial adaptation.</title>
        <authorList>
            <person name="Hori K."/>
            <person name="Maruyama F."/>
            <person name="Fujisawa T."/>
            <person name="Togashi T."/>
            <person name="Yamamoto N."/>
            <person name="Seo M."/>
            <person name="Sato S."/>
            <person name="Yamada T."/>
            <person name="Mori H."/>
            <person name="Tajima N."/>
            <person name="Moriyama T."/>
            <person name="Ikeuchi M."/>
            <person name="Watanabe M."/>
            <person name="Wada H."/>
            <person name="Kobayashi K."/>
            <person name="Saito M."/>
            <person name="Masuda T."/>
            <person name="Sasaki-Sekimoto Y."/>
            <person name="Mashiguchi K."/>
            <person name="Awai K."/>
            <person name="Shimojima M."/>
            <person name="Masuda S."/>
            <person name="Iwai M."/>
            <person name="Nobusawa T."/>
            <person name="Narise T."/>
            <person name="Kondo S."/>
            <person name="Saito H."/>
            <person name="Sato R."/>
            <person name="Murakawa M."/>
            <person name="Ihara Y."/>
            <person name="Oshima-Yamada Y."/>
            <person name="Ohtaka K."/>
            <person name="Satoh M."/>
            <person name="Sonobe K."/>
            <person name="Ishii M."/>
            <person name="Ohtani R."/>
            <person name="Kanamori-Sato M."/>
            <person name="Honoki R."/>
            <person name="Miyazaki D."/>
            <person name="Mochizuki H."/>
            <person name="Umetsu J."/>
            <person name="Higashi K."/>
            <person name="Shibata D."/>
            <person name="Kamiya Y."/>
            <person name="Sato N."/>
            <person name="Nakamura Y."/>
            <person name="Tabata S."/>
            <person name="Ida S."/>
            <person name="Kurokawa K."/>
            <person name="Ohta H."/>
        </authorList>
    </citation>
    <scope>NUCLEOTIDE SEQUENCE [LARGE SCALE GENOMIC DNA]</scope>
    <source>
        <strain evidence="2 3">NIES-2285</strain>
    </source>
</reference>
<feature type="region of interest" description="Disordered" evidence="1">
    <location>
        <begin position="154"/>
        <end position="185"/>
    </location>
</feature>
<feature type="region of interest" description="Disordered" evidence="1">
    <location>
        <begin position="361"/>
        <end position="394"/>
    </location>
</feature>
<dbReference type="EMBL" id="DF238223">
    <property type="protein sequence ID" value="GAQ93054.1"/>
    <property type="molecule type" value="Genomic_DNA"/>
</dbReference>
<feature type="compositionally biased region" description="Basic and acidic residues" evidence="1">
    <location>
        <begin position="159"/>
        <end position="175"/>
    </location>
</feature>
<name>A0A1Y1IQS0_KLENI</name>
<dbReference type="Proteomes" id="UP000054558">
    <property type="component" value="Unassembled WGS sequence"/>
</dbReference>
<protein>
    <submittedName>
        <fullName evidence="2">Uncharacterized protein</fullName>
    </submittedName>
</protein>
<proteinExistence type="predicted"/>
<accession>A0A1Y1IQS0</accession>
<feature type="compositionally biased region" description="Polar residues" evidence="1">
    <location>
        <begin position="450"/>
        <end position="460"/>
    </location>
</feature>
<evidence type="ECO:0000256" key="1">
    <source>
        <dbReference type="SAM" id="MobiDB-lite"/>
    </source>
</evidence>
<feature type="region of interest" description="Disordered" evidence="1">
    <location>
        <begin position="413"/>
        <end position="490"/>
    </location>
</feature>
<feature type="compositionally biased region" description="Polar residues" evidence="1">
    <location>
        <begin position="363"/>
        <end position="378"/>
    </location>
</feature>
<organism evidence="2 3">
    <name type="scientific">Klebsormidium nitens</name>
    <name type="common">Green alga</name>
    <name type="synonym">Ulothrix nitens</name>
    <dbReference type="NCBI Taxonomy" id="105231"/>
    <lineage>
        <taxon>Eukaryota</taxon>
        <taxon>Viridiplantae</taxon>
        <taxon>Streptophyta</taxon>
        <taxon>Klebsormidiophyceae</taxon>
        <taxon>Klebsormidiales</taxon>
        <taxon>Klebsormidiaceae</taxon>
        <taxon>Klebsormidium</taxon>
    </lineage>
</organism>
<evidence type="ECO:0000313" key="2">
    <source>
        <dbReference type="EMBL" id="GAQ93054.1"/>
    </source>
</evidence>
<dbReference type="OrthoDB" id="1293503at2759"/>
<evidence type="ECO:0000313" key="3">
    <source>
        <dbReference type="Proteomes" id="UP000054558"/>
    </source>
</evidence>
<keyword evidence="3" id="KW-1185">Reference proteome</keyword>